<evidence type="ECO:0000256" key="11">
    <source>
        <dbReference type="ARBA" id="ARBA00050706"/>
    </source>
</evidence>
<evidence type="ECO:0000256" key="15">
    <source>
        <dbReference type="ARBA" id="ARBA00082391"/>
    </source>
</evidence>
<dbReference type="AlphaFoldDB" id="A0A9W7W1V7"/>
<organism evidence="18 19">
    <name type="scientific">Teratosphaeria destructans</name>
    <dbReference type="NCBI Taxonomy" id="418781"/>
    <lineage>
        <taxon>Eukaryota</taxon>
        <taxon>Fungi</taxon>
        <taxon>Dikarya</taxon>
        <taxon>Ascomycota</taxon>
        <taxon>Pezizomycotina</taxon>
        <taxon>Dothideomycetes</taxon>
        <taxon>Dothideomycetidae</taxon>
        <taxon>Mycosphaerellales</taxon>
        <taxon>Teratosphaeriaceae</taxon>
        <taxon>Teratosphaeria</taxon>
    </lineage>
</organism>
<keyword evidence="4 16" id="KW-0349">Heme</keyword>
<dbReference type="InterPro" id="IPR013149">
    <property type="entry name" value="ADH-like_C"/>
</dbReference>
<protein>
    <recommendedName>
        <fullName evidence="13">Benzoate 4-monooxygenase bphA</fullName>
        <ecNumber evidence="12">1.14.14.92</ecNumber>
    </recommendedName>
    <alternativeName>
        <fullName evidence="14">Benzoate-para-hydroxylase A</fullName>
    </alternativeName>
    <alternativeName>
        <fullName evidence="15">Cytochrome P450 monooxygenase cyp53A1</fullName>
    </alternativeName>
</protein>
<dbReference type="Pfam" id="PF00067">
    <property type="entry name" value="p450"/>
    <property type="match status" value="1"/>
</dbReference>
<dbReference type="EC" id="1.14.14.92" evidence="12"/>
<comment type="cofactor">
    <cofactor evidence="1 16">
        <name>heme</name>
        <dbReference type="ChEBI" id="CHEBI:30413"/>
    </cofactor>
</comment>
<dbReference type="PANTHER" id="PTHR24305">
    <property type="entry name" value="CYTOCHROME P450"/>
    <property type="match status" value="1"/>
</dbReference>
<comment type="catalytic activity">
    <reaction evidence="11">
        <text>benzoate + reduced [NADPH--hemoprotein reductase] + O2 = 4-hydroxybenzoate + oxidized [NADPH--hemoprotein reductase] + H2O + H(+)</text>
        <dbReference type="Rhea" id="RHEA:18033"/>
        <dbReference type="Rhea" id="RHEA-COMP:11964"/>
        <dbReference type="Rhea" id="RHEA-COMP:11965"/>
        <dbReference type="ChEBI" id="CHEBI:15377"/>
        <dbReference type="ChEBI" id="CHEBI:15378"/>
        <dbReference type="ChEBI" id="CHEBI:15379"/>
        <dbReference type="ChEBI" id="CHEBI:16150"/>
        <dbReference type="ChEBI" id="CHEBI:17879"/>
        <dbReference type="ChEBI" id="CHEBI:57618"/>
        <dbReference type="ChEBI" id="CHEBI:58210"/>
        <dbReference type="EC" id="1.14.14.92"/>
    </reaction>
</comment>
<evidence type="ECO:0000256" key="14">
    <source>
        <dbReference type="ARBA" id="ARBA00081895"/>
    </source>
</evidence>
<dbReference type="PANTHER" id="PTHR24305:SF29">
    <property type="entry name" value="BENZOATE-PARA-HYDROXYLASE"/>
    <property type="match status" value="1"/>
</dbReference>
<dbReference type="CDD" id="cd11061">
    <property type="entry name" value="CYP67-like"/>
    <property type="match status" value="1"/>
</dbReference>
<evidence type="ECO:0000256" key="10">
    <source>
        <dbReference type="ARBA" id="ARBA00023180"/>
    </source>
</evidence>
<dbReference type="InterPro" id="IPR002401">
    <property type="entry name" value="Cyt_P450_E_grp-I"/>
</dbReference>
<dbReference type="SMART" id="SM00829">
    <property type="entry name" value="PKS_ER"/>
    <property type="match status" value="1"/>
</dbReference>
<dbReference type="PRINTS" id="PR00385">
    <property type="entry name" value="P450"/>
</dbReference>
<dbReference type="SUPFAM" id="SSF48264">
    <property type="entry name" value="Cytochrome P450"/>
    <property type="match status" value="1"/>
</dbReference>
<evidence type="ECO:0000259" key="17">
    <source>
        <dbReference type="SMART" id="SM00829"/>
    </source>
</evidence>
<evidence type="ECO:0000313" key="19">
    <source>
        <dbReference type="Proteomes" id="UP001138500"/>
    </source>
</evidence>
<evidence type="ECO:0000256" key="3">
    <source>
        <dbReference type="ARBA" id="ARBA00010617"/>
    </source>
</evidence>
<evidence type="ECO:0000256" key="8">
    <source>
        <dbReference type="ARBA" id="ARBA00023033"/>
    </source>
</evidence>
<comment type="subcellular location">
    <subcellularLocation>
        <location evidence="2">Membrane</location>
    </subcellularLocation>
</comment>
<dbReference type="InterPro" id="IPR011032">
    <property type="entry name" value="GroES-like_sf"/>
</dbReference>
<evidence type="ECO:0000256" key="7">
    <source>
        <dbReference type="ARBA" id="ARBA00023004"/>
    </source>
</evidence>
<evidence type="ECO:0000256" key="6">
    <source>
        <dbReference type="ARBA" id="ARBA00023002"/>
    </source>
</evidence>
<dbReference type="PROSITE" id="PS00086">
    <property type="entry name" value="CYTOCHROME_P450"/>
    <property type="match status" value="1"/>
</dbReference>
<dbReference type="InterPro" id="IPR017972">
    <property type="entry name" value="Cyt_P450_CS"/>
</dbReference>
<dbReference type="Pfam" id="PF00107">
    <property type="entry name" value="ADH_zinc_N"/>
    <property type="match status" value="1"/>
</dbReference>
<dbReference type="InterPro" id="IPR001128">
    <property type="entry name" value="Cyt_P450"/>
</dbReference>
<evidence type="ECO:0000256" key="16">
    <source>
        <dbReference type="PIRSR" id="PIRSR602401-1"/>
    </source>
</evidence>
<comment type="caution">
    <text evidence="18">The sequence shown here is derived from an EMBL/GenBank/DDBJ whole genome shotgun (WGS) entry which is preliminary data.</text>
</comment>
<keyword evidence="7 16" id="KW-0408">Iron</keyword>
<evidence type="ECO:0000256" key="5">
    <source>
        <dbReference type="ARBA" id="ARBA00022723"/>
    </source>
</evidence>
<keyword evidence="9" id="KW-0472">Membrane</keyword>
<reference evidence="18 19" key="1">
    <citation type="journal article" date="2018" name="IMA Fungus">
        <title>IMA Genome-F 10: Nine draft genome sequences of Claviceps purpurea s.lat., including C. arundinis, C. humidiphila, and C. cf. spartinae, pseudomolecules for the pitch canker pathogen Fusarium circinatum, draft genome of Davidsoniella eucalypti, Grosmannia galeiformis, Quambalaria eucalypti, and Teratosphaeria destructans.</title>
        <authorList>
            <person name="Wingfield B.D."/>
            <person name="Liu M."/>
            <person name="Nguyen H.D."/>
            <person name="Lane F.A."/>
            <person name="Morgan S.W."/>
            <person name="De Vos L."/>
            <person name="Wilken P.M."/>
            <person name="Duong T.A."/>
            <person name="Aylward J."/>
            <person name="Coetzee M.P."/>
            <person name="Dadej K."/>
            <person name="De Beer Z.W."/>
            <person name="Findlay W."/>
            <person name="Havenga M."/>
            <person name="Kolarik M."/>
            <person name="Menzies J.G."/>
            <person name="Naidoo K."/>
            <person name="Pochopski O."/>
            <person name="Shoukouhi P."/>
            <person name="Santana Q.C."/>
            <person name="Seifert K.A."/>
            <person name="Soal N."/>
            <person name="Steenkamp E.T."/>
            <person name="Tatham C.T."/>
            <person name="van der Nest M.A."/>
            <person name="Wingfield M.J."/>
        </authorList>
    </citation>
    <scope>NUCLEOTIDE SEQUENCE [LARGE SCALE GENOMIC DNA]</scope>
    <source>
        <strain evidence="18">CMW44962</strain>
    </source>
</reference>
<dbReference type="EMBL" id="RIBY02001967">
    <property type="protein sequence ID" value="KAH9826704.1"/>
    <property type="molecule type" value="Genomic_DNA"/>
</dbReference>
<name>A0A9W7W1V7_9PEZI</name>
<dbReference type="FunFam" id="3.40.50.720:FF:000121">
    <property type="entry name" value="Prostaglandin reductase 2"/>
    <property type="match status" value="1"/>
</dbReference>
<accession>A0A9W7W1V7</accession>
<evidence type="ECO:0000256" key="1">
    <source>
        <dbReference type="ARBA" id="ARBA00001971"/>
    </source>
</evidence>
<dbReference type="InterPro" id="IPR050121">
    <property type="entry name" value="Cytochrome_P450_monoxygenase"/>
</dbReference>
<evidence type="ECO:0000256" key="4">
    <source>
        <dbReference type="ARBA" id="ARBA00022617"/>
    </source>
</evidence>
<dbReference type="InterPro" id="IPR020843">
    <property type="entry name" value="ER"/>
</dbReference>
<dbReference type="InterPro" id="IPR036396">
    <property type="entry name" value="Cyt_P450_sf"/>
</dbReference>
<keyword evidence="10" id="KW-0325">Glycoprotein</keyword>
<evidence type="ECO:0000256" key="2">
    <source>
        <dbReference type="ARBA" id="ARBA00004370"/>
    </source>
</evidence>
<dbReference type="GO" id="GO:0020037">
    <property type="term" value="F:heme binding"/>
    <property type="evidence" value="ECO:0007669"/>
    <property type="project" value="InterPro"/>
</dbReference>
<reference evidence="18 19" key="2">
    <citation type="journal article" date="2021" name="Curr. Genet.">
        <title>Genetic response to nitrogen starvation in the aggressive Eucalyptus foliar pathogen Teratosphaeria destructans.</title>
        <authorList>
            <person name="Havenga M."/>
            <person name="Wingfield B.D."/>
            <person name="Wingfield M.J."/>
            <person name="Dreyer L.L."/>
            <person name="Roets F."/>
            <person name="Aylward J."/>
        </authorList>
    </citation>
    <scope>NUCLEOTIDE SEQUENCE [LARGE SCALE GENOMIC DNA]</scope>
    <source>
        <strain evidence="18">CMW44962</strain>
    </source>
</reference>
<proteinExistence type="inferred from homology"/>
<gene>
    <name evidence="18" type="ORF">Tdes44962_MAKER03408</name>
</gene>
<dbReference type="Proteomes" id="UP001138500">
    <property type="component" value="Unassembled WGS sequence"/>
</dbReference>
<dbReference type="GO" id="GO:0005506">
    <property type="term" value="F:iron ion binding"/>
    <property type="evidence" value="ECO:0007669"/>
    <property type="project" value="InterPro"/>
</dbReference>
<feature type="domain" description="Enoyl reductase (ER)" evidence="17">
    <location>
        <begin position="531"/>
        <end position="858"/>
    </location>
</feature>
<dbReference type="InterPro" id="IPR041694">
    <property type="entry name" value="ADH_N_2"/>
</dbReference>
<dbReference type="PRINTS" id="PR00463">
    <property type="entry name" value="EP450I"/>
</dbReference>
<feature type="binding site" description="axial binding residue" evidence="16">
    <location>
        <position position="452"/>
    </location>
    <ligand>
        <name>heme</name>
        <dbReference type="ChEBI" id="CHEBI:30413"/>
    </ligand>
    <ligandPart>
        <name>Fe</name>
        <dbReference type="ChEBI" id="CHEBI:18248"/>
    </ligandPart>
</feature>
<evidence type="ECO:0000256" key="13">
    <source>
        <dbReference type="ARBA" id="ARBA00072826"/>
    </source>
</evidence>
<dbReference type="SUPFAM" id="SSF51735">
    <property type="entry name" value="NAD(P)-binding Rossmann-fold domains"/>
    <property type="match status" value="1"/>
</dbReference>
<keyword evidence="5 16" id="KW-0479">Metal-binding</keyword>
<dbReference type="InterPro" id="IPR036291">
    <property type="entry name" value="NAD(P)-bd_dom_sf"/>
</dbReference>
<dbReference type="OrthoDB" id="1470350at2759"/>
<evidence type="ECO:0000256" key="9">
    <source>
        <dbReference type="ARBA" id="ARBA00023136"/>
    </source>
</evidence>
<dbReference type="Gene3D" id="3.90.180.10">
    <property type="entry name" value="Medium-chain alcohol dehydrogenases, catalytic domain"/>
    <property type="match status" value="1"/>
</dbReference>
<dbReference type="Pfam" id="PF16884">
    <property type="entry name" value="ADH_N_2"/>
    <property type="match status" value="1"/>
</dbReference>
<keyword evidence="6" id="KW-0560">Oxidoreductase</keyword>
<keyword evidence="19" id="KW-1185">Reference proteome</keyword>
<dbReference type="Gene3D" id="1.10.630.10">
    <property type="entry name" value="Cytochrome P450"/>
    <property type="match status" value="1"/>
</dbReference>
<dbReference type="SUPFAM" id="SSF50129">
    <property type="entry name" value="GroES-like"/>
    <property type="match status" value="1"/>
</dbReference>
<sequence length="861" mass="96537">MILDFLFTPWLLLAVPVLYYLAPYLRNAQIQDIPGPFLAKFSYLWYLYECRLCRRFLTVHKLHEKYGKLVRVSPNQISIAEPEAIPVIYGHGTGFLKSEYYDAFVSIQRGLFNTRDRAEHTRKRKTVSHTFSAKSVGQFEQYIHHNLEELARQWDRRSKQANGGYYRFDALHWFNYTAFDIIGDLAFGQPFGMLEKGADIAEVRMTPDAPPTSAPAIEVLNRRGEVSNAIGIVPWIKPYAKYLPDPFFYKGVEAVQNLAGIAIARVNERLAAAERGEITRVDLLARLMEGKDENGNKLGRAELTAEALTQLIAGSDTTSNTSCALLYHCLMHPQVVKKLQAELDQALPTDDVPQFEQVKDLRYLDMVIQETLRIHSTSSQGLPRTVPPGPGVDLAGHHFPQGLVLSVPAYTMHHSKEIWGPDADEFRPERWEKLTERQKLAFIPFSYGPRSCVGRNVAEMELALIVAMVFRRYEFELYQNHLDTREGFLQVSTPTTTPSSPALKLKRLAKMVQTKQWLFKKKPTDFPHLEGPDATFKLVTTELPEPKNDEVLVKTIYLSNDPAQRTWISATADADRLYMPPPKEGTPMSAFSLCQVVESKSANWKKDDWVNAPSGWSEYAVLPASRLQPAPELPNGLPRTLYLGSLGFPGLTAYFGVTEVANVTKDDIVVVSGAAGATGNVAVQVCKNIIGCKKVIGIAGSDEKCRWVESLGADLCLNYKSPSFKDDLAKATPGPDGYADVYYDNVGGEILDFMLTRMARHGRIAACGAISQYNNSPDRTTGLKNWFEIISMRIQIKGFIVLDYLHKAEEALELFRKSLAEGKLKVDKSEHIVKSNFEDVPKTWLQLFSGTNTGKLVTALV</sequence>
<dbReference type="FunFam" id="1.10.630.10:FF:000053">
    <property type="entry name" value="Cytochrome P450 benzoate 4-monooxygenase"/>
    <property type="match status" value="1"/>
</dbReference>
<evidence type="ECO:0000313" key="18">
    <source>
        <dbReference type="EMBL" id="KAH9826704.1"/>
    </source>
</evidence>
<comment type="similarity">
    <text evidence="3">Belongs to the cytochrome P450 family.</text>
</comment>
<dbReference type="CDD" id="cd05288">
    <property type="entry name" value="PGDH"/>
    <property type="match status" value="1"/>
</dbReference>
<keyword evidence="8" id="KW-0503">Monooxygenase</keyword>
<dbReference type="Gene3D" id="3.40.50.720">
    <property type="entry name" value="NAD(P)-binding Rossmann-like Domain"/>
    <property type="match status" value="1"/>
</dbReference>
<dbReference type="GO" id="GO:0018664">
    <property type="term" value="F:benzoate 4-monooxygenase activity"/>
    <property type="evidence" value="ECO:0007669"/>
    <property type="project" value="UniProtKB-EC"/>
</dbReference>
<dbReference type="GO" id="GO:0016020">
    <property type="term" value="C:membrane"/>
    <property type="evidence" value="ECO:0007669"/>
    <property type="project" value="UniProtKB-SubCell"/>
</dbReference>
<evidence type="ECO:0000256" key="12">
    <source>
        <dbReference type="ARBA" id="ARBA00066552"/>
    </source>
</evidence>